<dbReference type="InterPro" id="IPR005011">
    <property type="entry name" value="SNU66/SART1"/>
</dbReference>
<comment type="caution">
    <text evidence="8">The sequence shown here is derived from an EMBL/GenBank/DDBJ whole genome shotgun (WGS) entry which is preliminary data.</text>
</comment>
<evidence type="ECO:0000256" key="1">
    <source>
        <dbReference type="ARBA" id="ARBA00004123"/>
    </source>
</evidence>
<name>A0A9Q0MIU0_9DIPT</name>
<feature type="compositionally biased region" description="Basic and acidic residues" evidence="6">
    <location>
        <begin position="189"/>
        <end position="204"/>
    </location>
</feature>
<dbReference type="AlphaFoldDB" id="A0A9Q0MIU0"/>
<keyword evidence="4" id="KW-0508">mRNA splicing</keyword>
<dbReference type="PANTHER" id="PTHR14152">
    <property type="entry name" value="SQUAMOUS CELL CARCINOMA ANTIGEN RECOGNISED BY CYTOTOXIC T LYMPHOCYTES"/>
    <property type="match status" value="1"/>
</dbReference>
<keyword evidence="9" id="KW-1185">Reference proteome</keyword>
<dbReference type="GO" id="GO:0000481">
    <property type="term" value="P:maturation of 5S rRNA"/>
    <property type="evidence" value="ECO:0007669"/>
    <property type="project" value="TreeGrafter"/>
</dbReference>
<evidence type="ECO:0000256" key="5">
    <source>
        <dbReference type="ARBA" id="ARBA00023242"/>
    </source>
</evidence>
<dbReference type="EMBL" id="WJQU01003022">
    <property type="protein sequence ID" value="KAJ6628254.1"/>
    <property type="molecule type" value="Genomic_DNA"/>
</dbReference>
<evidence type="ECO:0000256" key="6">
    <source>
        <dbReference type="SAM" id="MobiDB-lite"/>
    </source>
</evidence>
<keyword evidence="5" id="KW-0539">Nucleus</keyword>
<evidence type="ECO:0000259" key="7">
    <source>
        <dbReference type="Pfam" id="PF11938"/>
    </source>
</evidence>
<evidence type="ECO:0000256" key="2">
    <source>
        <dbReference type="ARBA" id="ARBA00006076"/>
    </source>
</evidence>
<dbReference type="GO" id="GO:0046540">
    <property type="term" value="C:U4/U6 x U5 tri-snRNP complex"/>
    <property type="evidence" value="ECO:0007669"/>
    <property type="project" value="InterPro"/>
</dbReference>
<feature type="region of interest" description="Disordered" evidence="6">
    <location>
        <begin position="416"/>
        <end position="440"/>
    </location>
</feature>
<sequence>MCSVTSKMFEYDPPTKEYATDPKIISRNVKCLVCQATILEMEKEIKKVDPRKKVEVSGFRMDSDGFSEMKSVQYSKSETYLTELMDTICKKMEDYAKARHKTSRKLLILKMVTDEGTMNPLMSAVDFVQDGDLNKSLEHFCLEVLEDHEEAILTEFMKDVPEKNIDHIKHKKESRKRDRSPDVAVKSSSRFEREREKDRRERQDRHKKHKSDKSRKHDSRHGSSRTGRAANRDDYHSDSSDVVEIIDPPPAPIISSKPPPAPSISSKPPPAPIISRKSRSISPIPDGGAGDVLSIAETNKLRAKLGLKPLETNSDTTAQEPKKDADGLKMHKDEWGEFLHKPADNLADKLQAEKLREKFRQKKEKRQIDNKLKTIKGLGESDDFDDINAWIEHSREKEKLKAEALKRAKMLEEMDEELASNEVSRPSVRKGNRNNYTEKNLRGLKVGHNMESFGEGKTVILTLKDHDVLAEDEDELVNVNMIDDERYKKNTEVKKKNPNQYGYDVYEEQYDEFGEQIHRNILGKYDEEIDGIKPNSFSIGETLEDERAQKRRLLEIKAKLAGKKLESLDEPSLKLASDVYTDDELAKFKKPKKKVKKLRRKLKAEDLLPLSGSAESSSKDYGKRLRLHNDHVDTDDVVDTDFKDIKIEEEDNELEKILSKTRRLKQKESLITKSLTSVEASQDVKMEVDSDDDNGEIASKDNICLNETAEFCRTLGDIPTYGMSGNRDEDAGDMMDFEQEHFEPDEPVEEKRSTGGTWNSVNPDLEAIVEDKSNEMIEVAILDEEPDVGSGMGAALKLALSKGYLEREETNRPSNTRMAHLQAKNYSIEDKAYGEDEKFQRRDRYHSGPISEFKEKESYRPNVKLEYIDDSGRLLNEKEAFRYLSHKFHGKGPGKNKIEKRLKKNEQDGLMMKMSSTDTPLGTLTMLQHKQKETHSPYIVLSGSKQAQSTSITKHK</sequence>
<comment type="similarity">
    <text evidence="2">Belongs to the SNU66/SART1 family.</text>
</comment>
<evidence type="ECO:0000313" key="8">
    <source>
        <dbReference type="EMBL" id="KAJ6628254.1"/>
    </source>
</evidence>
<dbReference type="Pfam" id="PF03343">
    <property type="entry name" value="SART-1"/>
    <property type="match status" value="1"/>
</dbReference>
<evidence type="ECO:0000256" key="3">
    <source>
        <dbReference type="ARBA" id="ARBA00022664"/>
    </source>
</evidence>
<gene>
    <name evidence="8" type="primary">SART1</name>
    <name evidence="8" type="ORF">Bhyg_16117</name>
</gene>
<feature type="region of interest" description="Disordered" evidence="6">
    <location>
        <begin position="167"/>
        <end position="289"/>
    </location>
</feature>
<feature type="domain" description="DUF3456" evidence="7">
    <location>
        <begin position="30"/>
        <end position="161"/>
    </location>
</feature>
<dbReference type="OrthoDB" id="5583at2759"/>
<dbReference type="InterPro" id="IPR045347">
    <property type="entry name" value="HIND"/>
</dbReference>
<dbReference type="Proteomes" id="UP001151699">
    <property type="component" value="Unassembled WGS sequence"/>
</dbReference>
<comment type="subcellular location">
    <subcellularLocation>
        <location evidence="1">Nucleus</location>
    </subcellularLocation>
</comment>
<proteinExistence type="inferred from homology"/>
<dbReference type="PANTHER" id="PTHR14152:SF5">
    <property type="entry name" value="U4_U6.U5 TRI-SNRNP-ASSOCIATED PROTEIN 1"/>
    <property type="match status" value="1"/>
</dbReference>
<accession>A0A9Q0MIU0</accession>
<feature type="compositionally biased region" description="Pro residues" evidence="6">
    <location>
        <begin position="247"/>
        <end position="272"/>
    </location>
</feature>
<evidence type="ECO:0000313" key="9">
    <source>
        <dbReference type="Proteomes" id="UP001151699"/>
    </source>
</evidence>
<dbReference type="Pfam" id="PF19252">
    <property type="entry name" value="HIND"/>
    <property type="match status" value="1"/>
</dbReference>
<feature type="region of interest" description="Disordered" evidence="6">
    <location>
        <begin position="306"/>
        <end position="327"/>
    </location>
</feature>
<dbReference type="InterPro" id="IPR021852">
    <property type="entry name" value="DUF3456"/>
</dbReference>
<feature type="compositionally biased region" description="Basic residues" evidence="6">
    <location>
        <begin position="205"/>
        <end position="223"/>
    </location>
</feature>
<keyword evidence="3" id="KW-0507">mRNA processing</keyword>
<reference evidence="8" key="1">
    <citation type="submission" date="2022-07" db="EMBL/GenBank/DDBJ databases">
        <authorList>
            <person name="Trinca V."/>
            <person name="Uliana J.V.C."/>
            <person name="Torres T.T."/>
            <person name="Ward R.J."/>
            <person name="Monesi N."/>
        </authorList>
    </citation>
    <scope>NUCLEOTIDE SEQUENCE</scope>
    <source>
        <strain evidence="8">HSMRA1968</strain>
        <tissue evidence="8">Whole embryos</tissue>
    </source>
</reference>
<feature type="compositionally biased region" description="Basic and acidic residues" evidence="6">
    <location>
        <begin position="230"/>
        <end position="239"/>
    </location>
</feature>
<evidence type="ECO:0000256" key="4">
    <source>
        <dbReference type="ARBA" id="ARBA00023187"/>
    </source>
</evidence>
<dbReference type="GO" id="GO:0045292">
    <property type="term" value="P:mRNA cis splicing, via spliceosome"/>
    <property type="evidence" value="ECO:0007669"/>
    <property type="project" value="TreeGrafter"/>
</dbReference>
<protein>
    <submittedName>
        <fullName evidence="8">U4/U6.U5 tri-snRNP-associated protein 1</fullName>
    </submittedName>
</protein>
<organism evidence="8 9">
    <name type="scientific">Pseudolycoriella hygida</name>
    <dbReference type="NCBI Taxonomy" id="35572"/>
    <lineage>
        <taxon>Eukaryota</taxon>
        <taxon>Metazoa</taxon>
        <taxon>Ecdysozoa</taxon>
        <taxon>Arthropoda</taxon>
        <taxon>Hexapoda</taxon>
        <taxon>Insecta</taxon>
        <taxon>Pterygota</taxon>
        <taxon>Neoptera</taxon>
        <taxon>Endopterygota</taxon>
        <taxon>Diptera</taxon>
        <taxon>Nematocera</taxon>
        <taxon>Sciaroidea</taxon>
        <taxon>Sciaridae</taxon>
        <taxon>Pseudolycoriella</taxon>
    </lineage>
</organism>
<dbReference type="Pfam" id="PF11938">
    <property type="entry name" value="DUF3456"/>
    <property type="match status" value="1"/>
</dbReference>